<dbReference type="Proteomes" id="UP000054007">
    <property type="component" value="Unassembled WGS sequence"/>
</dbReference>
<reference evidence="2 3" key="1">
    <citation type="journal article" date="2015" name="Fungal Genet. Biol.">
        <title>Evolution of novel wood decay mechanisms in Agaricales revealed by the genome sequences of Fistulina hepatica and Cylindrobasidium torrendii.</title>
        <authorList>
            <person name="Floudas D."/>
            <person name="Held B.W."/>
            <person name="Riley R."/>
            <person name="Nagy L.G."/>
            <person name="Koehler G."/>
            <person name="Ransdell A.S."/>
            <person name="Younus H."/>
            <person name="Chow J."/>
            <person name="Chiniquy J."/>
            <person name="Lipzen A."/>
            <person name="Tritt A."/>
            <person name="Sun H."/>
            <person name="Haridas S."/>
            <person name="LaButti K."/>
            <person name="Ohm R.A."/>
            <person name="Kues U."/>
            <person name="Blanchette R.A."/>
            <person name="Grigoriev I.V."/>
            <person name="Minto R.E."/>
            <person name="Hibbett D.S."/>
        </authorList>
    </citation>
    <scope>NUCLEOTIDE SEQUENCE [LARGE SCALE GENOMIC DNA]</scope>
    <source>
        <strain evidence="2 3">FP15055 ss-10</strain>
    </source>
</reference>
<dbReference type="EMBL" id="KN880488">
    <property type="protein sequence ID" value="KIY69188.1"/>
    <property type="molecule type" value="Genomic_DNA"/>
</dbReference>
<dbReference type="AlphaFoldDB" id="A0A0D7BFA0"/>
<gene>
    <name evidence="2" type="ORF">CYLTODRAFT_489092</name>
</gene>
<evidence type="ECO:0000313" key="3">
    <source>
        <dbReference type="Proteomes" id="UP000054007"/>
    </source>
</evidence>
<protein>
    <submittedName>
        <fullName evidence="2">Uncharacterized protein</fullName>
    </submittedName>
</protein>
<proteinExistence type="predicted"/>
<name>A0A0D7BFA0_9AGAR</name>
<feature type="compositionally biased region" description="Low complexity" evidence="1">
    <location>
        <begin position="108"/>
        <end position="124"/>
    </location>
</feature>
<evidence type="ECO:0000313" key="2">
    <source>
        <dbReference type="EMBL" id="KIY69188.1"/>
    </source>
</evidence>
<accession>A0A0D7BFA0</accession>
<evidence type="ECO:0000256" key="1">
    <source>
        <dbReference type="SAM" id="MobiDB-lite"/>
    </source>
</evidence>
<feature type="compositionally biased region" description="Polar residues" evidence="1">
    <location>
        <begin position="173"/>
        <end position="190"/>
    </location>
</feature>
<sequence>MQPMSTSNNPNQEWEFSTILGVRGYSTCEFPHYKLRWAPASNGQTWNDSYVHEKDLASPRALKVRNEVWAQIKAQRPDLKRSDFCWKDRRITLSKEWIEKTEAEFYRSSTVDSDSESDLTSLSDSEGESLRLQDASASGPSMAHPRGGQHRVHGDRNSPGSVPDEYAIHAEQRQPSPNLTQRSPSSQPTEFTVCATSPIHPTSSTSLQKLLSDSALRGYSTDSDVDMLDDSHNMQVDLPSLDNAELPLDSDAGSTLLGHWSGSLHIMLPPSETLVLGAFSISFPSMNIPSHKGTLFEDKVLALEIHNLVDVDQVLWLAEPPSYLVNGLLSPAPGNNCPDIPGFAATLHLCQILVATPLGMVTLPGYSEPFRPMLFIRWSPDASMLSHGLLAQIAFFPLPKSLPKTLASAYACGIFETPPSSITFTVSDFSSLELLALHALCWPVWLHDYLRTAKSTLPLDVIVFTGSGEPSQQVAFEADIILKILEKYNVRILDDSAMDDPSIDIVFVHYDLLSSGGPLPPSSLRWKYSSRRHIAYGHLSSAIRPPFHACVEDTSIIWKAGGIITLTPDVLRYKSVLLDRILRKLDGDDAWKVILATHVFGHTLAEQQTGDVIGYDELISDIRTEKIELVRTSLTRNGVPDGPLRLFNAKDIGECCLADNKTFKTRLEVNSNTCNGLAEDDPWGLKTELKRLQSEIWRSKRYKRFVVLCSHRDKILDDTLEVLTCEAFIESL</sequence>
<keyword evidence="3" id="KW-1185">Reference proteome</keyword>
<feature type="region of interest" description="Disordered" evidence="1">
    <location>
        <begin position="108"/>
        <end position="163"/>
    </location>
</feature>
<organism evidence="2 3">
    <name type="scientific">Cylindrobasidium torrendii FP15055 ss-10</name>
    <dbReference type="NCBI Taxonomy" id="1314674"/>
    <lineage>
        <taxon>Eukaryota</taxon>
        <taxon>Fungi</taxon>
        <taxon>Dikarya</taxon>
        <taxon>Basidiomycota</taxon>
        <taxon>Agaricomycotina</taxon>
        <taxon>Agaricomycetes</taxon>
        <taxon>Agaricomycetidae</taxon>
        <taxon>Agaricales</taxon>
        <taxon>Marasmiineae</taxon>
        <taxon>Physalacriaceae</taxon>
        <taxon>Cylindrobasidium</taxon>
    </lineage>
</organism>
<feature type="region of interest" description="Disordered" evidence="1">
    <location>
        <begin position="172"/>
        <end position="191"/>
    </location>
</feature>